<dbReference type="RefSeq" id="WP_052222242.1">
    <property type="nucleotide sequence ID" value="NZ_LHUR01000032.1"/>
</dbReference>
<dbReference type="Pfam" id="PF14345">
    <property type="entry name" value="GDYXXLXY"/>
    <property type="match status" value="1"/>
</dbReference>
<comment type="caution">
    <text evidence="2">The sequence shown here is derived from an EMBL/GenBank/DDBJ whole genome shotgun (WGS) entry which is preliminary data.</text>
</comment>
<dbReference type="EMBL" id="LHUR01000032">
    <property type="protein sequence ID" value="KOA18817.1"/>
    <property type="molecule type" value="Genomic_DNA"/>
</dbReference>
<name>A0A0L6Z778_9CLOT</name>
<reference evidence="3" key="1">
    <citation type="submission" date="2015-08" db="EMBL/GenBank/DDBJ databases">
        <title>Genome sequence of the strict anaerobe Clostridium homopropionicum LuHBu1 (DSM 5847T).</title>
        <authorList>
            <person name="Poehlein A."/>
            <person name="Beck M."/>
            <person name="Schiel-Bengelsdorf B."/>
            <person name="Bengelsdorf F.R."/>
            <person name="Daniel R."/>
            <person name="Duerre P."/>
        </authorList>
    </citation>
    <scope>NUCLEOTIDE SEQUENCE [LARGE SCALE GENOMIC DNA]</scope>
    <source>
        <strain evidence="3">DSM 5847</strain>
    </source>
</reference>
<accession>A0A0L6Z778</accession>
<proteinExistence type="predicted"/>
<evidence type="ECO:0008006" key="4">
    <source>
        <dbReference type="Google" id="ProtNLM"/>
    </source>
</evidence>
<dbReference type="PATRIC" id="fig|1121318.3.peg.2769"/>
<evidence type="ECO:0000256" key="1">
    <source>
        <dbReference type="SAM" id="Phobius"/>
    </source>
</evidence>
<organism evidence="2 3">
    <name type="scientific">Clostridium homopropionicum DSM 5847</name>
    <dbReference type="NCBI Taxonomy" id="1121318"/>
    <lineage>
        <taxon>Bacteria</taxon>
        <taxon>Bacillati</taxon>
        <taxon>Bacillota</taxon>
        <taxon>Clostridia</taxon>
        <taxon>Eubacteriales</taxon>
        <taxon>Clostridiaceae</taxon>
        <taxon>Clostridium</taxon>
    </lineage>
</organism>
<keyword evidence="1" id="KW-0812">Transmembrane</keyword>
<evidence type="ECO:0000313" key="2">
    <source>
        <dbReference type="EMBL" id="KOA18817.1"/>
    </source>
</evidence>
<keyword evidence="1" id="KW-1133">Transmembrane helix</keyword>
<dbReference type="AlphaFoldDB" id="A0A0L6Z778"/>
<sequence>MKRIVKSRKFRYLAAFITMVVVLLSMTIQPMLTKSMGTEILIKTKPLDPTDVFRGDYVRLNYEINEIPDEKLDEDILEYKSTKDEYNPYEDLRGKNIYVTLKKNGNYYELDKATLKKPKEGIYLKAKYYHSLFLQEVTNKPSGIVVNYRLDNYFVPENTGKELEEKASKGEILAKIKVYKGYGLLTELVTQ</sequence>
<dbReference type="Proteomes" id="UP000037043">
    <property type="component" value="Unassembled WGS sequence"/>
</dbReference>
<feature type="transmembrane region" description="Helical" evidence="1">
    <location>
        <begin position="12"/>
        <end position="32"/>
    </location>
</feature>
<dbReference type="InterPro" id="IPR025833">
    <property type="entry name" value="GDYXXLXY"/>
</dbReference>
<evidence type="ECO:0000313" key="3">
    <source>
        <dbReference type="Proteomes" id="UP000037043"/>
    </source>
</evidence>
<dbReference type="STRING" id="36844.SAMN04488501_1224"/>
<keyword evidence="3" id="KW-1185">Reference proteome</keyword>
<protein>
    <recommendedName>
        <fullName evidence="4">GDYXXLXY protein</fullName>
    </recommendedName>
</protein>
<gene>
    <name evidence="2" type="ORF">CLHOM_27560</name>
</gene>
<keyword evidence="1" id="KW-0472">Membrane</keyword>